<dbReference type="Gene3D" id="3.30.420.10">
    <property type="entry name" value="Ribonuclease H-like superfamily/Ribonuclease H"/>
    <property type="match status" value="1"/>
</dbReference>
<comment type="caution">
    <text evidence="2">The sequence shown here is derived from an EMBL/GenBank/DDBJ whole genome shotgun (WGS) entry which is preliminary data.</text>
</comment>
<feature type="transmembrane region" description="Helical" evidence="1">
    <location>
        <begin position="103"/>
        <end position="121"/>
    </location>
</feature>
<protein>
    <submittedName>
        <fullName evidence="2">Uncharacterized protein</fullName>
    </submittedName>
</protein>
<keyword evidence="1" id="KW-0812">Transmembrane</keyword>
<evidence type="ECO:0000313" key="3">
    <source>
        <dbReference type="Proteomes" id="UP000886998"/>
    </source>
</evidence>
<proteinExistence type="predicted"/>
<dbReference type="Pfam" id="PF01359">
    <property type="entry name" value="Transposase_1"/>
    <property type="match status" value="1"/>
</dbReference>
<dbReference type="InterPro" id="IPR036397">
    <property type="entry name" value="RNaseH_sf"/>
</dbReference>
<keyword evidence="3" id="KW-1185">Reference proteome</keyword>
<dbReference type="OrthoDB" id="6435573at2759"/>
<dbReference type="EMBL" id="BMAV01001472">
    <property type="protein sequence ID" value="GFY39644.1"/>
    <property type="molecule type" value="Genomic_DNA"/>
</dbReference>
<evidence type="ECO:0000313" key="2">
    <source>
        <dbReference type="EMBL" id="GFY39644.1"/>
    </source>
</evidence>
<evidence type="ECO:0000256" key="1">
    <source>
        <dbReference type="SAM" id="Phobius"/>
    </source>
</evidence>
<reference evidence="2" key="1">
    <citation type="submission" date="2020-08" db="EMBL/GenBank/DDBJ databases">
        <title>Multicomponent nature underlies the extraordinary mechanical properties of spider dragline silk.</title>
        <authorList>
            <person name="Kono N."/>
            <person name="Nakamura H."/>
            <person name="Mori M."/>
            <person name="Yoshida Y."/>
            <person name="Ohtoshi R."/>
            <person name="Malay A.D."/>
            <person name="Moran D.A.P."/>
            <person name="Tomita M."/>
            <person name="Numata K."/>
            <person name="Arakawa K."/>
        </authorList>
    </citation>
    <scope>NUCLEOTIDE SEQUENCE</scope>
</reference>
<dbReference type="InterPro" id="IPR001888">
    <property type="entry name" value="Transposase_1"/>
</dbReference>
<keyword evidence="1" id="KW-0472">Membrane</keyword>
<dbReference type="GO" id="GO:0003676">
    <property type="term" value="F:nucleic acid binding"/>
    <property type="evidence" value="ECO:0007669"/>
    <property type="project" value="InterPro"/>
</dbReference>
<accession>A0A8X6WSL2</accession>
<dbReference type="AlphaFoldDB" id="A0A8X6WSL2"/>
<dbReference type="Proteomes" id="UP000886998">
    <property type="component" value="Unassembled WGS sequence"/>
</dbReference>
<gene>
    <name evidence="2" type="ORF">TNIN_423561</name>
</gene>
<sequence>MGPPLQDRNESKQRVEDGVSVQRNAKSIASAGKIISSVFWETKGTLLIDYLEKSKSITSEYYSNPHDQLDAKICKRPALKKKKAFFSRTMQLRKKVHWRWENCGIRCSICWVIPLILMIWHPQLSMKG</sequence>
<name>A0A8X6WSL2_9ARAC</name>
<keyword evidence="1" id="KW-1133">Transmembrane helix</keyword>
<organism evidence="2 3">
    <name type="scientific">Trichonephila inaurata madagascariensis</name>
    <dbReference type="NCBI Taxonomy" id="2747483"/>
    <lineage>
        <taxon>Eukaryota</taxon>
        <taxon>Metazoa</taxon>
        <taxon>Ecdysozoa</taxon>
        <taxon>Arthropoda</taxon>
        <taxon>Chelicerata</taxon>
        <taxon>Arachnida</taxon>
        <taxon>Araneae</taxon>
        <taxon>Araneomorphae</taxon>
        <taxon>Entelegynae</taxon>
        <taxon>Araneoidea</taxon>
        <taxon>Nephilidae</taxon>
        <taxon>Trichonephila</taxon>
        <taxon>Trichonephila inaurata</taxon>
    </lineage>
</organism>